<protein>
    <submittedName>
        <fullName evidence="6">LacI family transcriptional regulator</fullName>
    </submittedName>
</protein>
<evidence type="ECO:0000256" key="1">
    <source>
        <dbReference type="ARBA" id="ARBA00022491"/>
    </source>
</evidence>
<dbReference type="PROSITE" id="PS50932">
    <property type="entry name" value="HTH_LACI_2"/>
    <property type="match status" value="1"/>
</dbReference>
<dbReference type="InterPro" id="IPR028082">
    <property type="entry name" value="Peripla_BP_I"/>
</dbReference>
<name>A0A269ZI42_9MICO</name>
<dbReference type="PANTHER" id="PTHR30146:SF148">
    <property type="entry name" value="HTH-TYPE TRANSCRIPTIONAL REPRESSOR PURR-RELATED"/>
    <property type="match status" value="1"/>
</dbReference>
<dbReference type="Gene3D" id="3.40.50.2300">
    <property type="match status" value="2"/>
</dbReference>
<evidence type="ECO:0000256" key="3">
    <source>
        <dbReference type="ARBA" id="ARBA00023125"/>
    </source>
</evidence>
<organism evidence="6 7">
    <name type="scientific">Brevibacterium casei</name>
    <dbReference type="NCBI Taxonomy" id="33889"/>
    <lineage>
        <taxon>Bacteria</taxon>
        <taxon>Bacillati</taxon>
        <taxon>Actinomycetota</taxon>
        <taxon>Actinomycetes</taxon>
        <taxon>Micrococcales</taxon>
        <taxon>Brevibacteriaceae</taxon>
        <taxon>Brevibacterium</taxon>
    </lineage>
</organism>
<dbReference type="GeneID" id="99774713"/>
<evidence type="ECO:0000313" key="6">
    <source>
        <dbReference type="EMBL" id="PAK97309.1"/>
    </source>
</evidence>
<dbReference type="Pfam" id="PF13377">
    <property type="entry name" value="Peripla_BP_3"/>
    <property type="match status" value="1"/>
</dbReference>
<dbReference type="RefSeq" id="WP_095375235.1">
    <property type="nucleotide sequence ID" value="NZ_CP065629.1"/>
</dbReference>
<evidence type="ECO:0000259" key="5">
    <source>
        <dbReference type="PROSITE" id="PS50932"/>
    </source>
</evidence>
<keyword evidence="2" id="KW-0805">Transcription regulation</keyword>
<comment type="caution">
    <text evidence="6">The sequence shown here is derived from an EMBL/GenBank/DDBJ whole genome shotgun (WGS) entry which is preliminary data.</text>
</comment>
<dbReference type="CDD" id="cd06267">
    <property type="entry name" value="PBP1_LacI_sugar_binding-like"/>
    <property type="match status" value="1"/>
</dbReference>
<keyword evidence="1" id="KW-0678">Repressor</keyword>
<evidence type="ECO:0000256" key="4">
    <source>
        <dbReference type="ARBA" id="ARBA00023163"/>
    </source>
</evidence>
<dbReference type="AlphaFoldDB" id="A0A269ZI42"/>
<dbReference type="SMART" id="SM00354">
    <property type="entry name" value="HTH_LACI"/>
    <property type="match status" value="1"/>
</dbReference>
<dbReference type="CDD" id="cd01392">
    <property type="entry name" value="HTH_LacI"/>
    <property type="match status" value="1"/>
</dbReference>
<dbReference type="Gene3D" id="1.10.260.40">
    <property type="entry name" value="lambda repressor-like DNA-binding domains"/>
    <property type="match status" value="1"/>
</dbReference>
<dbReference type="Pfam" id="PF00356">
    <property type="entry name" value="LacI"/>
    <property type="match status" value="1"/>
</dbReference>
<gene>
    <name evidence="6" type="ORF">B8X04_01645</name>
</gene>
<accession>A0A269ZI42</accession>
<dbReference type="InterPro" id="IPR000843">
    <property type="entry name" value="HTH_LacI"/>
</dbReference>
<reference evidence="6 7" key="1">
    <citation type="submission" date="2017-04" db="EMBL/GenBank/DDBJ databases">
        <title>Kefir bacterial isolates.</title>
        <authorList>
            <person name="Kim Y."/>
            <person name="Blasche S."/>
            <person name="Patil K.R."/>
        </authorList>
    </citation>
    <scope>NUCLEOTIDE SEQUENCE [LARGE SCALE GENOMIC DNA]</scope>
    <source>
        <strain evidence="6 7">OG2</strain>
    </source>
</reference>
<sequence>MAVFGLRNEFELHKDVKDATMHQEQSTGKPRPRVSAAQVARACGVSTATVSYVFNGKPGVSPVVRRHVIETANELGYRSPLTAAKHNRSLTRVVGLIVPSMLNYMHMHWAQAIIDAAAEEGFDVFVSTTGDDPERLAHVAASMAARNVDGVISTGGMRLDARIHGTLGAARIPVVNLSRTVEHADASFIGIDDAQAASELMGHVLGHGVTKVATVIGPRFSTASATREAAFIDTAVAHDVPIPGRWRVSTRLHRGGGRIAAVELLADPDDRPEAIVCGSDEVALGVIEHAVVNGIDIPGELIVVGSDGLARSRSPLLGLTTIVQPVVEMATTAFRVLLERITEPGTPARTVICPHQLHIGTSCGCHPEDFNALAAR</sequence>
<dbReference type="SUPFAM" id="SSF53822">
    <property type="entry name" value="Periplasmic binding protein-like I"/>
    <property type="match status" value="1"/>
</dbReference>
<dbReference type="InterPro" id="IPR010982">
    <property type="entry name" value="Lambda_DNA-bd_dom_sf"/>
</dbReference>
<evidence type="ECO:0000313" key="7">
    <source>
        <dbReference type="Proteomes" id="UP000216867"/>
    </source>
</evidence>
<dbReference type="PANTHER" id="PTHR30146">
    <property type="entry name" value="LACI-RELATED TRANSCRIPTIONAL REPRESSOR"/>
    <property type="match status" value="1"/>
</dbReference>
<keyword evidence="4" id="KW-0804">Transcription</keyword>
<dbReference type="EMBL" id="NCWY01000001">
    <property type="protein sequence ID" value="PAK97309.1"/>
    <property type="molecule type" value="Genomic_DNA"/>
</dbReference>
<evidence type="ECO:0000256" key="2">
    <source>
        <dbReference type="ARBA" id="ARBA00023015"/>
    </source>
</evidence>
<dbReference type="GO" id="GO:0000976">
    <property type="term" value="F:transcription cis-regulatory region binding"/>
    <property type="evidence" value="ECO:0007669"/>
    <property type="project" value="TreeGrafter"/>
</dbReference>
<proteinExistence type="predicted"/>
<dbReference type="Proteomes" id="UP000216867">
    <property type="component" value="Unassembled WGS sequence"/>
</dbReference>
<feature type="domain" description="HTH lacI-type" evidence="5">
    <location>
        <begin position="34"/>
        <end position="89"/>
    </location>
</feature>
<dbReference type="SUPFAM" id="SSF47413">
    <property type="entry name" value="lambda repressor-like DNA-binding domains"/>
    <property type="match status" value="1"/>
</dbReference>
<dbReference type="InterPro" id="IPR046335">
    <property type="entry name" value="LacI/GalR-like_sensor"/>
</dbReference>
<dbReference type="GO" id="GO:0003700">
    <property type="term" value="F:DNA-binding transcription factor activity"/>
    <property type="evidence" value="ECO:0007669"/>
    <property type="project" value="TreeGrafter"/>
</dbReference>
<keyword evidence="3" id="KW-0238">DNA-binding</keyword>